<dbReference type="RefSeq" id="WP_163474491.1">
    <property type="nucleotide sequence ID" value="NZ_JAAGWZ010000005.1"/>
</dbReference>
<dbReference type="EMBL" id="JAAGWZ010000005">
    <property type="protein sequence ID" value="NEM92423.1"/>
    <property type="molecule type" value="Genomic_DNA"/>
</dbReference>
<dbReference type="AlphaFoldDB" id="A0A7C9TUP6"/>
<evidence type="ECO:0000256" key="1">
    <source>
        <dbReference type="SAM" id="Phobius"/>
    </source>
</evidence>
<protein>
    <submittedName>
        <fullName evidence="2">Uncharacterized protein</fullName>
    </submittedName>
</protein>
<gene>
    <name evidence="2" type="ORF">G3T37_13795</name>
</gene>
<dbReference type="Proteomes" id="UP000479756">
    <property type="component" value="Unassembled WGS sequence"/>
</dbReference>
<reference evidence="2 3" key="1">
    <citation type="journal article" date="2014" name="Int. J. Syst. Evol. Microbiol.">
        <title>Description of Galbitalea soli gen. nov., sp. nov., and Frondihabitans sucicola sp. nov.</title>
        <authorList>
            <person name="Kim S.J."/>
            <person name="Lim J.M."/>
            <person name="Ahn J.H."/>
            <person name="Weon H.Y."/>
            <person name="Hamada M."/>
            <person name="Suzuki K."/>
            <person name="Ahn T.Y."/>
            <person name="Kwon S.W."/>
        </authorList>
    </citation>
    <scope>NUCLEOTIDE SEQUENCE [LARGE SCALE GENOMIC DNA]</scope>
    <source>
        <strain evidence="2 3">NBRC 108727</strain>
    </source>
</reference>
<comment type="caution">
    <text evidence="2">The sequence shown here is derived from an EMBL/GenBank/DDBJ whole genome shotgun (WGS) entry which is preliminary data.</text>
</comment>
<keyword evidence="3" id="KW-1185">Reference proteome</keyword>
<accession>A0A7C9TUP6</accession>
<keyword evidence="1" id="KW-0472">Membrane</keyword>
<evidence type="ECO:0000313" key="3">
    <source>
        <dbReference type="Proteomes" id="UP000479756"/>
    </source>
</evidence>
<feature type="transmembrane region" description="Helical" evidence="1">
    <location>
        <begin position="12"/>
        <end position="37"/>
    </location>
</feature>
<organism evidence="2 3">
    <name type="scientific">Galbitalea soli</name>
    <dbReference type="NCBI Taxonomy" id="1268042"/>
    <lineage>
        <taxon>Bacteria</taxon>
        <taxon>Bacillati</taxon>
        <taxon>Actinomycetota</taxon>
        <taxon>Actinomycetes</taxon>
        <taxon>Micrococcales</taxon>
        <taxon>Microbacteriaceae</taxon>
        <taxon>Galbitalea</taxon>
    </lineage>
</organism>
<keyword evidence="1" id="KW-1133">Transmembrane helix</keyword>
<proteinExistence type="predicted"/>
<evidence type="ECO:0000313" key="2">
    <source>
        <dbReference type="EMBL" id="NEM92423.1"/>
    </source>
</evidence>
<name>A0A7C9TUP6_9MICO</name>
<keyword evidence="1" id="KW-0812">Transmembrane</keyword>
<sequence length="46" mass="4963">MNTSSDIFLTWGVFGIQLGNLIVIVAMLAVFVLALVLPFPGSRGRK</sequence>